<dbReference type="Pfam" id="PF00400">
    <property type="entry name" value="WD40"/>
    <property type="match status" value="3"/>
</dbReference>
<comment type="function">
    <text evidence="1">Involved in the proteasome-dependent degradation of fructose-1,6-bisphosphatase.</text>
</comment>
<dbReference type="CDD" id="cd00200">
    <property type="entry name" value="WD40"/>
    <property type="match status" value="1"/>
</dbReference>
<sequence>MRAEGDNSTSNGTSRPFSNGSGPSPLHKAAVSNSANGTRRSSIAMNGSSSTNGHSNSGIKPRPPYFGHDREEVTRILIQALTDLGYDNAASTLSQESGYNLESPAVAKFRNAVLQGDWTQAENLLFGDSLEEGGVSIGGNGLVLQQGVDRNVVRFWLREQKFLELLEQRDTGKALMVLRLELTPLYQDTNKLHFLSSLLMCQSTEDLKVKAEWDGAEGDSRHRLLSELSSCISPSVMLPEHRLAILMQQVKRHQISKCLYHNTASSPSLYQDHSCDRSNFPTHPILELDKHTGEVWHVKFSNDGTRLATCGKDGTCVIYDVGSWEVLQCLGLPEKGICSVAWSPDDSMIVTCQMDYYAILWDVHTGKPIVKLPRFEQPVGACVWAPDGRSFVTGVLDKERNLCQWNTRGELIFDWGKSHRIQDLAVSPNGRFLVAMTNEKMIYVYNFITRDLEYELDLDAQMCSVSISQNGRYLLVNKADGEACMLDLESRETIKNFRSDDPGGNYVIRASYGGANESFVIVGSESGNINIWHKESGQLVEKLQHGKSSCNAVSWSPTDPSMFASAGDDGKVRIWADMDPQKRHSNGSRNSNGR</sequence>
<dbReference type="PANTHER" id="PTHR22838">
    <property type="entry name" value="WD REPEAT PROTEIN 26-RELATED"/>
    <property type="match status" value="1"/>
</dbReference>
<feature type="repeat" description="WD" evidence="4">
    <location>
        <begin position="543"/>
        <end position="575"/>
    </location>
</feature>
<evidence type="ECO:0000256" key="5">
    <source>
        <dbReference type="SAM" id="MobiDB-lite"/>
    </source>
</evidence>
<dbReference type="InterPro" id="IPR006594">
    <property type="entry name" value="LisH"/>
</dbReference>
<dbReference type="InterPro" id="IPR006595">
    <property type="entry name" value="CTLH_C"/>
</dbReference>
<dbReference type="InterPro" id="IPR036322">
    <property type="entry name" value="WD40_repeat_dom_sf"/>
</dbReference>
<dbReference type="OrthoDB" id="972532at2759"/>
<dbReference type="STRING" id="149040.A0A132B427"/>
<name>A0A132B427_MOLSC</name>
<dbReference type="Proteomes" id="UP000070700">
    <property type="component" value="Unassembled WGS sequence"/>
</dbReference>
<gene>
    <name evidence="7" type="ORF">LY89DRAFT_403011</name>
</gene>
<feature type="region of interest" description="Disordered" evidence="5">
    <location>
        <begin position="1"/>
        <end position="66"/>
    </location>
</feature>
<dbReference type="PROSITE" id="PS00678">
    <property type="entry name" value="WD_REPEATS_1"/>
    <property type="match status" value="1"/>
</dbReference>
<dbReference type="PROSITE" id="PS50897">
    <property type="entry name" value="CTLH"/>
    <property type="match status" value="1"/>
</dbReference>
<accession>A0A132B427</accession>
<keyword evidence="3" id="KW-0677">Repeat</keyword>
<dbReference type="Gene3D" id="2.130.10.10">
    <property type="entry name" value="YVTN repeat-like/Quinoprotein amine dehydrogenase"/>
    <property type="match status" value="1"/>
</dbReference>
<feature type="compositionally biased region" description="Polar residues" evidence="5">
    <location>
        <begin position="31"/>
        <end position="45"/>
    </location>
</feature>
<dbReference type="GO" id="GO:0043161">
    <property type="term" value="P:proteasome-mediated ubiquitin-dependent protein catabolic process"/>
    <property type="evidence" value="ECO:0007669"/>
    <property type="project" value="TreeGrafter"/>
</dbReference>
<feature type="domain" description="CTLH" evidence="6">
    <location>
        <begin position="102"/>
        <end position="173"/>
    </location>
</feature>
<dbReference type="RefSeq" id="XP_018061029.1">
    <property type="nucleotide sequence ID" value="XM_018207276.1"/>
</dbReference>
<evidence type="ECO:0000313" key="8">
    <source>
        <dbReference type="Proteomes" id="UP000070700"/>
    </source>
</evidence>
<feature type="compositionally biased region" description="Low complexity" evidence="5">
    <location>
        <begin position="46"/>
        <end position="58"/>
    </location>
</feature>
<dbReference type="InParanoid" id="A0A132B427"/>
<feature type="repeat" description="WD" evidence="4">
    <location>
        <begin position="330"/>
        <end position="371"/>
    </location>
</feature>
<keyword evidence="8" id="KW-1185">Reference proteome</keyword>
<keyword evidence="2 4" id="KW-0853">WD repeat</keyword>
<evidence type="ECO:0000256" key="1">
    <source>
        <dbReference type="ARBA" id="ARBA00002343"/>
    </source>
</evidence>
<dbReference type="PANTHER" id="PTHR22838:SF0">
    <property type="entry name" value="WD REPEAT-CONTAINING PROTEIN 26"/>
    <property type="match status" value="1"/>
</dbReference>
<feature type="compositionally biased region" description="Polar residues" evidence="5">
    <location>
        <begin position="1"/>
        <end position="22"/>
    </location>
</feature>
<evidence type="ECO:0000256" key="3">
    <source>
        <dbReference type="ARBA" id="ARBA00022737"/>
    </source>
</evidence>
<dbReference type="Pfam" id="PF23627">
    <property type="entry name" value="LisH_WDR26"/>
    <property type="match status" value="1"/>
</dbReference>
<dbReference type="PROSITE" id="PS50896">
    <property type="entry name" value="LISH"/>
    <property type="match status" value="1"/>
</dbReference>
<reference evidence="7 8" key="1">
    <citation type="submission" date="2015-10" db="EMBL/GenBank/DDBJ databases">
        <title>Full genome of DAOMC 229536 Phialocephala scopiformis, a fungal endophyte of spruce producing the potent anti-insectan compound rugulosin.</title>
        <authorList>
            <consortium name="DOE Joint Genome Institute"/>
            <person name="Walker A.K."/>
            <person name="Frasz S.L."/>
            <person name="Seifert K.A."/>
            <person name="Miller J.D."/>
            <person name="Mondo S.J."/>
            <person name="Labutti K."/>
            <person name="Lipzen A."/>
            <person name="Dockter R."/>
            <person name="Kennedy M."/>
            <person name="Grigoriev I.V."/>
            <person name="Spatafora J.W."/>
        </authorList>
    </citation>
    <scope>NUCLEOTIDE SEQUENCE [LARGE SCALE GENOMIC DNA]</scope>
    <source>
        <strain evidence="7 8">CBS 120377</strain>
    </source>
</reference>
<dbReference type="GeneID" id="28817002"/>
<organism evidence="7 8">
    <name type="scientific">Mollisia scopiformis</name>
    <name type="common">Conifer needle endophyte fungus</name>
    <name type="synonym">Phialocephala scopiformis</name>
    <dbReference type="NCBI Taxonomy" id="149040"/>
    <lineage>
        <taxon>Eukaryota</taxon>
        <taxon>Fungi</taxon>
        <taxon>Dikarya</taxon>
        <taxon>Ascomycota</taxon>
        <taxon>Pezizomycotina</taxon>
        <taxon>Leotiomycetes</taxon>
        <taxon>Helotiales</taxon>
        <taxon>Mollisiaceae</taxon>
        <taxon>Mollisia</taxon>
    </lineage>
</organism>
<dbReference type="KEGG" id="psco:LY89DRAFT_403011"/>
<dbReference type="InterPro" id="IPR051350">
    <property type="entry name" value="WD_repeat-ST_regulator"/>
</dbReference>
<feature type="repeat" description="WD" evidence="4">
    <location>
        <begin position="288"/>
        <end position="321"/>
    </location>
</feature>
<evidence type="ECO:0000256" key="2">
    <source>
        <dbReference type="ARBA" id="ARBA00022574"/>
    </source>
</evidence>
<evidence type="ECO:0000256" key="4">
    <source>
        <dbReference type="PROSITE-ProRule" id="PRU00221"/>
    </source>
</evidence>
<dbReference type="AlphaFoldDB" id="A0A132B427"/>
<proteinExistence type="predicted"/>
<evidence type="ECO:0000313" key="7">
    <source>
        <dbReference type="EMBL" id="KUJ06674.1"/>
    </source>
</evidence>
<evidence type="ECO:0000259" key="6">
    <source>
        <dbReference type="PROSITE" id="PS50897"/>
    </source>
</evidence>
<dbReference type="InterPro" id="IPR001680">
    <property type="entry name" value="WD40_rpt"/>
</dbReference>
<dbReference type="EMBL" id="KQ947444">
    <property type="protein sequence ID" value="KUJ06674.1"/>
    <property type="molecule type" value="Genomic_DNA"/>
</dbReference>
<dbReference type="InterPro" id="IPR019775">
    <property type="entry name" value="WD40_repeat_CS"/>
</dbReference>
<dbReference type="GO" id="GO:0034657">
    <property type="term" value="C:GID complex"/>
    <property type="evidence" value="ECO:0007669"/>
    <property type="project" value="TreeGrafter"/>
</dbReference>
<dbReference type="InterPro" id="IPR015943">
    <property type="entry name" value="WD40/YVTN_repeat-like_dom_sf"/>
</dbReference>
<dbReference type="SMART" id="SM00320">
    <property type="entry name" value="WD40"/>
    <property type="match status" value="7"/>
</dbReference>
<dbReference type="PROSITE" id="PS50082">
    <property type="entry name" value="WD_REPEATS_2"/>
    <property type="match status" value="3"/>
</dbReference>
<protein>
    <submittedName>
        <fullName evidence="7">WD domain-containing protein</fullName>
    </submittedName>
</protein>
<dbReference type="SUPFAM" id="SSF50978">
    <property type="entry name" value="WD40 repeat-like"/>
    <property type="match status" value="1"/>
</dbReference>